<reference evidence="2 3" key="1">
    <citation type="submission" date="2024-10" db="EMBL/GenBank/DDBJ databases">
        <title>Updated reference genomes for cyclostephanoid diatoms.</title>
        <authorList>
            <person name="Roberts W.R."/>
            <person name="Alverson A.J."/>
        </authorList>
    </citation>
    <scope>NUCLEOTIDE SEQUENCE [LARGE SCALE GENOMIC DNA]</scope>
    <source>
        <strain evidence="2 3">AJA276-08</strain>
    </source>
</reference>
<feature type="compositionally biased region" description="Low complexity" evidence="1">
    <location>
        <begin position="96"/>
        <end position="105"/>
    </location>
</feature>
<accession>A0ABD3QGG8</accession>
<evidence type="ECO:0000256" key="1">
    <source>
        <dbReference type="SAM" id="MobiDB-lite"/>
    </source>
</evidence>
<feature type="compositionally biased region" description="Low complexity" evidence="1">
    <location>
        <begin position="314"/>
        <end position="327"/>
    </location>
</feature>
<gene>
    <name evidence="2" type="ORF">ACHAW5_004126</name>
</gene>
<dbReference type="AlphaFoldDB" id="A0ABD3QGG8"/>
<dbReference type="Proteomes" id="UP001530315">
    <property type="component" value="Unassembled WGS sequence"/>
</dbReference>
<organism evidence="2 3">
    <name type="scientific">Stephanodiscus triporus</name>
    <dbReference type="NCBI Taxonomy" id="2934178"/>
    <lineage>
        <taxon>Eukaryota</taxon>
        <taxon>Sar</taxon>
        <taxon>Stramenopiles</taxon>
        <taxon>Ochrophyta</taxon>
        <taxon>Bacillariophyta</taxon>
        <taxon>Coscinodiscophyceae</taxon>
        <taxon>Thalassiosirophycidae</taxon>
        <taxon>Stephanodiscales</taxon>
        <taxon>Stephanodiscaceae</taxon>
        <taxon>Stephanodiscus</taxon>
    </lineage>
</organism>
<evidence type="ECO:0000313" key="2">
    <source>
        <dbReference type="EMBL" id="KAL3798886.1"/>
    </source>
</evidence>
<evidence type="ECO:0000313" key="3">
    <source>
        <dbReference type="Proteomes" id="UP001530315"/>
    </source>
</evidence>
<feature type="compositionally biased region" description="Low complexity" evidence="1">
    <location>
        <begin position="123"/>
        <end position="132"/>
    </location>
</feature>
<dbReference type="EMBL" id="JALLAZ020000279">
    <property type="protein sequence ID" value="KAL3798886.1"/>
    <property type="molecule type" value="Genomic_DNA"/>
</dbReference>
<feature type="region of interest" description="Disordered" evidence="1">
    <location>
        <begin position="222"/>
        <end position="327"/>
    </location>
</feature>
<name>A0ABD3QGG8_9STRA</name>
<proteinExistence type="predicted"/>
<sequence>MVGTRVGSIFGENVGENDGENVGENVGEINDQIPPPPYTFRWSRILSYLSPVDPVCIWLVVVVLRRRRTPSIVAAVASPCRRPSRQLLRDDATGHRAPPAAARGGSNAVVDSPSPSPSPSPSRPSSFPLSTPDIDRRRLHRLLLLLLHDFMGEFLREGVGGIGIGIDDDDGCGGGGPLPGLGIIPGGVVRFDEDRGRRSVPHIGWNGIVPRMESPVMRHVVVGSSSGVRQRTRDGSTLARCRGGTSSRRNSIRRRRPGGDQGGSVRRAQEGGEVDDDTGGGGGDGDASTTTSTTTTGGGGGGGGVRNLSRCNSRRGTTTRGPTRSHS</sequence>
<feature type="compositionally biased region" description="Gly residues" evidence="1">
    <location>
        <begin position="296"/>
        <end position="305"/>
    </location>
</feature>
<feature type="compositionally biased region" description="Low complexity" evidence="1">
    <location>
        <begin position="286"/>
        <end position="295"/>
    </location>
</feature>
<protein>
    <submittedName>
        <fullName evidence="2">Uncharacterized protein</fullName>
    </submittedName>
</protein>
<comment type="caution">
    <text evidence="2">The sequence shown here is derived from an EMBL/GenBank/DDBJ whole genome shotgun (WGS) entry which is preliminary data.</text>
</comment>
<keyword evidence="3" id="KW-1185">Reference proteome</keyword>
<feature type="region of interest" description="Disordered" evidence="1">
    <location>
        <begin position="85"/>
        <end position="132"/>
    </location>
</feature>